<dbReference type="RefSeq" id="WP_136137426.1">
    <property type="nucleotide sequence ID" value="NZ_SDGV01000020.1"/>
</dbReference>
<dbReference type="EMBL" id="SDGV01000020">
    <property type="protein sequence ID" value="THB60618.1"/>
    <property type="molecule type" value="Genomic_DNA"/>
</dbReference>
<dbReference type="PANTHER" id="PTHR43861:SF1">
    <property type="entry name" value="TRANS-ACONITATE 2-METHYLTRANSFERASE"/>
    <property type="match status" value="1"/>
</dbReference>
<evidence type="ECO:0000313" key="3">
    <source>
        <dbReference type="Proteomes" id="UP000310506"/>
    </source>
</evidence>
<dbReference type="InterPro" id="IPR029063">
    <property type="entry name" value="SAM-dependent_MTases_sf"/>
</dbReference>
<evidence type="ECO:0000313" key="2">
    <source>
        <dbReference type="EMBL" id="THB60618.1"/>
    </source>
</evidence>
<protein>
    <submittedName>
        <fullName evidence="2">Class I SAM-dependent methyltransferase</fullName>
    </submittedName>
</protein>
<accession>A0A4S3B2J9</accession>
<dbReference type="Gene3D" id="3.40.50.150">
    <property type="entry name" value="Vaccinia Virus protein VP39"/>
    <property type="match status" value="1"/>
</dbReference>
<gene>
    <name evidence="2" type="ORF">ESZ54_09400</name>
</gene>
<keyword evidence="2" id="KW-0489">Methyltransferase</keyword>
<evidence type="ECO:0000259" key="1">
    <source>
        <dbReference type="Pfam" id="PF08241"/>
    </source>
</evidence>
<proteinExistence type="predicted"/>
<dbReference type="GO" id="GO:0008757">
    <property type="term" value="F:S-adenosylmethionine-dependent methyltransferase activity"/>
    <property type="evidence" value="ECO:0007669"/>
    <property type="project" value="InterPro"/>
</dbReference>
<comment type="caution">
    <text evidence="2">The sequence shown here is derived from an EMBL/GenBank/DDBJ whole genome shotgun (WGS) entry which is preliminary data.</text>
</comment>
<dbReference type="PANTHER" id="PTHR43861">
    <property type="entry name" value="TRANS-ACONITATE 2-METHYLTRANSFERASE-RELATED"/>
    <property type="match status" value="1"/>
</dbReference>
<dbReference type="CDD" id="cd02440">
    <property type="entry name" value="AdoMet_MTases"/>
    <property type="match status" value="1"/>
</dbReference>
<dbReference type="SUPFAM" id="SSF53335">
    <property type="entry name" value="S-adenosyl-L-methionine-dependent methyltransferases"/>
    <property type="match status" value="1"/>
</dbReference>
<dbReference type="OrthoDB" id="9808140at2"/>
<keyword evidence="3" id="KW-1185">Reference proteome</keyword>
<dbReference type="AlphaFoldDB" id="A0A4S3B2J9"/>
<dbReference type="GO" id="GO:0032259">
    <property type="term" value="P:methylation"/>
    <property type="evidence" value="ECO:0007669"/>
    <property type="project" value="UniProtKB-KW"/>
</dbReference>
<reference evidence="2 3" key="1">
    <citation type="submission" date="2019-01" db="EMBL/GenBank/DDBJ databases">
        <title>Vagococcus silagei sp. nov. isolated from brewer's grain.</title>
        <authorList>
            <person name="Guu J.-R."/>
        </authorList>
    </citation>
    <scope>NUCLEOTIDE SEQUENCE [LARGE SCALE GENOMIC DNA]</scope>
    <source>
        <strain evidence="2 3">2B-2</strain>
    </source>
</reference>
<dbReference type="InterPro" id="IPR013216">
    <property type="entry name" value="Methyltransf_11"/>
</dbReference>
<dbReference type="Proteomes" id="UP000310506">
    <property type="component" value="Unassembled WGS sequence"/>
</dbReference>
<feature type="domain" description="Methyltransferase type 11" evidence="1">
    <location>
        <begin position="38"/>
        <end position="130"/>
    </location>
</feature>
<sequence length="199" mass="22757">MNVKFWDKVAPSFDSGGPVNSLLIKNLQNNLKQADSLLEIGAGTGKIAIYLAEYCGAIEATDFSPEMIHRAQERKPVENVTFSVQDGTKLTYHAEEFDAVLTVNTLHIVPDIDKLLTEVNRVLKTEGYFFAVVPMFTQNRLKRFFVACFMKVMKFHLWSVTEYQTIFARHHLIVREEIILTENQDSVLLICKKEDVTKK</sequence>
<keyword evidence="2" id="KW-0808">Transferase</keyword>
<organism evidence="2 3">
    <name type="scientific">Vagococcus silagei</name>
    <dbReference type="NCBI Taxonomy" id="2508885"/>
    <lineage>
        <taxon>Bacteria</taxon>
        <taxon>Bacillati</taxon>
        <taxon>Bacillota</taxon>
        <taxon>Bacilli</taxon>
        <taxon>Lactobacillales</taxon>
        <taxon>Enterococcaceae</taxon>
        <taxon>Vagococcus</taxon>
    </lineage>
</organism>
<dbReference type="Pfam" id="PF08241">
    <property type="entry name" value="Methyltransf_11"/>
    <property type="match status" value="1"/>
</dbReference>
<name>A0A4S3B2J9_9ENTE</name>